<keyword evidence="3" id="KW-1185">Reference proteome</keyword>
<dbReference type="InterPro" id="IPR036514">
    <property type="entry name" value="SGNH_hydro_sf"/>
</dbReference>
<dbReference type="RefSeq" id="WP_109985722.1">
    <property type="nucleotide sequence ID" value="NZ_QGTD01000021.1"/>
</dbReference>
<evidence type="ECO:0000256" key="1">
    <source>
        <dbReference type="SAM" id="Phobius"/>
    </source>
</evidence>
<comment type="caution">
    <text evidence="2">The sequence shown here is derived from an EMBL/GenBank/DDBJ whole genome shotgun (WGS) entry which is preliminary data.</text>
</comment>
<evidence type="ECO:0008006" key="4">
    <source>
        <dbReference type="Google" id="ProtNLM"/>
    </source>
</evidence>
<organism evidence="2 3">
    <name type="scientific">Gracilibacillus dipsosauri</name>
    <dbReference type="NCBI Taxonomy" id="178340"/>
    <lineage>
        <taxon>Bacteria</taxon>
        <taxon>Bacillati</taxon>
        <taxon>Bacillota</taxon>
        <taxon>Bacilli</taxon>
        <taxon>Bacillales</taxon>
        <taxon>Bacillaceae</taxon>
        <taxon>Gracilibacillus</taxon>
    </lineage>
</organism>
<name>A0A317KT01_9BACI</name>
<proteinExistence type="predicted"/>
<accession>A0A317KT01</accession>
<reference evidence="2 3" key="1">
    <citation type="submission" date="2018-05" db="EMBL/GenBank/DDBJ databases">
        <title>Genomic analysis of Gracilibacillus dipsosauri DD1 reveals novel features of a salt-tolerant amylase.</title>
        <authorList>
            <person name="Deutch C.E."/>
            <person name="Yang S."/>
        </authorList>
    </citation>
    <scope>NUCLEOTIDE SEQUENCE [LARGE SCALE GENOMIC DNA]</scope>
    <source>
        <strain evidence="2 3">DD1</strain>
    </source>
</reference>
<dbReference type="EMBL" id="QGTD01000021">
    <property type="protein sequence ID" value="PWU66587.1"/>
    <property type="molecule type" value="Genomic_DNA"/>
</dbReference>
<keyword evidence="1" id="KW-0472">Membrane</keyword>
<feature type="transmembrane region" description="Helical" evidence="1">
    <location>
        <begin position="7"/>
        <end position="26"/>
    </location>
</feature>
<evidence type="ECO:0000313" key="3">
    <source>
        <dbReference type="Proteomes" id="UP000245624"/>
    </source>
</evidence>
<gene>
    <name evidence="2" type="ORF">DLJ74_19390</name>
</gene>
<sequence>MKRKHIIITSLLLLAIIPLISIFIYITNDREMVTVAQSQTETFSFANDNEINIAVVGDSWVANEKLDQYIKSELEKSNIDSEIISYGYPGRKTKDIYQKITSEPAIKKVDLMVIVAGVNDSAGHIGKDFYSHHMKNIVTFANINSIYPFVLELPEFSIETNANRFLSQVKHTIYRYLFDKGKLDNINEYRSELETTLSNSDLLYSIIPFGNIIDDYSSSKDLYIDPWHLNDKGNETLGTYIGQFIAKQLEDKASS</sequence>
<dbReference type="OrthoDB" id="2509828at2"/>
<dbReference type="Proteomes" id="UP000245624">
    <property type="component" value="Unassembled WGS sequence"/>
</dbReference>
<dbReference type="SUPFAM" id="SSF52266">
    <property type="entry name" value="SGNH hydrolase"/>
    <property type="match status" value="1"/>
</dbReference>
<keyword evidence="1" id="KW-1133">Transmembrane helix</keyword>
<dbReference type="Gene3D" id="3.40.50.1110">
    <property type="entry name" value="SGNH hydrolase"/>
    <property type="match status" value="1"/>
</dbReference>
<protein>
    <recommendedName>
        <fullName evidence="4">SGNH hydrolase-type esterase domain-containing protein</fullName>
    </recommendedName>
</protein>
<keyword evidence="1" id="KW-0812">Transmembrane</keyword>
<dbReference type="AlphaFoldDB" id="A0A317KT01"/>
<evidence type="ECO:0000313" key="2">
    <source>
        <dbReference type="EMBL" id="PWU66587.1"/>
    </source>
</evidence>